<dbReference type="Pfam" id="PF00359">
    <property type="entry name" value="PTS_EIIA_2"/>
    <property type="match status" value="1"/>
</dbReference>
<dbReference type="Gene3D" id="3.40.930.10">
    <property type="entry name" value="Mannitol-specific EII, Chain A"/>
    <property type="match status" value="1"/>
</dbReference>
<keyword evidence="5" id="KW-0808">Transferase</keyword>
<keyword evidence="6" id="KW-0598">Phosphotransferase system</keyword>
<dbReference type="RefSeq" id="WP_104058541.1">
    <property type="nucleotide sequence ID" value="NZ_PREZ01000005.1"/>
</dbReference>
<evidence type="ECO:0000259" key="11">
    <source>
        <dbReference type="PROSITE" id="PS51094"/>
    </source>
</evidence>
<organism evidence="12 13">
    <name type="scientific">Jeotgalibacillus proteolyticus</name>
    <dbReference type="NCBI Taxonomy" id="2082395"/>
    <lineage>
        <taxon>Bacteria</taxon>
        <taxon>Bacillati</taxon>
        <taxon>Bacillota</taxon>
        <taxon>Bacilli</taxon>
        <taxon>Bacillales</taxon>
        <taxon>Caryophanaceae</taxon>
        <taxon>Jeotgalibacillus</taxon>
    </lineage>
</organism>
<evidence type="ECO:0000256" key="3">
    <source>
        <dbReference type="ARBA" id="ARBA00022490"/>
    </source>
</evidence>
<dbReference type="AlphaFoldDB" id="A0A2S5G988"/>
<evidence type="ECO:0000256" key="7">
    <source>
        <dbReference type="ARBA" id="ARBA00022777"/>
    </source>
</evidence>
<evidence type="ECO:0000256" key="9">
    <source>
        <dbReference type="ARBA" id="ARBA00041175"/>
    </source>
</evidence>
<dbReference type="PANTHER" id="PTHR36203:SF1">
    <property type="entry name" value="ASCORBATE-SPECIFIC PTS SYSTEM EIIA COMPONENT"/>
    <property type="match status" value="1"/>
</dbReference>
<comment type="subcellular location">
    <subcellularLocation>
        <location evidence="1">Cytoplasm</location>
    </subcellularLocation>
</comment>
<evidence type="ECO:0000256" key="10">
    <source>
        <dbReference type="ARBA" id="ARBA00042072"/>
    </source>
</evidence>
<proteinExistence type="predicted"/>
<evidence type="ECO:0000256" key="2">
    <source>
        <dbReference type="ARBA" id="ARBA00022448"/>
    </source>
</evidence>
<accession>A0A2S5G988</accession>
<dbReference type="SUPFAM" id="SSF55804">
    <property type="entry name" value="Phoshotransferase/anion transport protein"/>
    <property type="match status" value="1"/>
</dbReference>
<dbReference type="PANTHER" id="PTHR36203">
    <property type="entry name" value="ASCORBATE-SPECIFIC PTS SYSTEM EIIA COMPONENT"/>
    <property type="match status" value="1"/>
</dbReference>
<comment type="caution">
    <text evidence="12">The sequence shown here is derived from an EMBL/GenBank/DDBJ whole genome shotgun (WGS) entry which is preliminary data.</text>
</comment>
<reference evidence="12 13" key="1">
    <citation type="submission" date="2018-02" db="EMBL/GenBank/DDBJ databases">
        <title>Jeotgalibacillus proteolyticum sp. nov. a protease producing bacterium isolated from ocean sediments of Laizhou Bay.</title>
        <authorList>
            <person name="Li Y."/>
        </authorList>
    </citation>
    <scope>NUCLEOTIDE SEQUENCE [LARGE SCALE GENOMIC DNA]</scope>
    <source>
        <strain evidence="12 13">22-7</strain>
    </source>
</reference>
<keyword evidence="7" id="KW-0418">Kinase</keyword>
<keyword evidence="2" id="KW-0813">Transport</keyword>
<keyword evidence="3" id="KW-0963">Cytoplasm</keyword>
<dbReference type="CDD" id="cd00211">
    <property type="entry name" value="PTS_IIA_fru"/>
    <property type="match status" value="1"/>
</dbReference>
<dbReference type="Proteomes" id="UP000239047">
    <property type="component" value="Unassembled WGS sequence"/>
</dbReference>
<protein>
    <recommendedName>
        <fullName evidence="9">Ascorbate-specific PTS system EIIA component</fullName>
    </recommendedName>
    <alternativeName>
        <fullName evidence="10">Ascorbate-specific phosphotransferase enzyme IIA component</fullName>
    </alternativeName>
</protein>
<evidence type="ECO:0000256" key="6">
    <source>
        <dbReference type="ARBA" id="ARBA00022683"/>
    </source>
</evidence>
<evidence type="ECO:0000256" key="5">
    <source>
        <dbReference type="ARBA" id="ARBA00022679"/>
    </source>
</evidence>
<evidence type="ECO:0000313" key="12">
    <source>
        <dbReference type="EMBL" id="PPA69548.1"/>
    </source>
</evidence>
<dbReference type="InterPro" id="IPR002178">
    <property type="entry name" value="PTS_EIIA_type-2_dom"/>
</dbReference>
<keyword evidence="13" id="KW-1185">Reference proteome</keyword>
<dbReference type="InterPro" id="IPR051351">
    <property type="entry name" value="Ascorbate-PTS_EIIA_comp"/>
</dbReference>
<feature type="domain" description="PTS EIIA type-2" evidence="11">
    <location>
        <begin position="4"/>
        <end position="142"/>
    </location>
</feature>
<dbReference type="GO" id="GO:0009401">
    <property type="term" value="P:phosphoenolpyruvate-dependent sugar phosphotransferase system"/>
    <property type="evidence" value="ECO:0007669"/>
    <property type="project" value="UniProtKB-KW"/>
</dbReference>
<dbReference type="GO" id="GO:0016301">
    <property type="term" value="F:kinase activity"/>
    <property type="evidence" value="ECO:0007669"/>
    <property type="project" value="UniProtKB-KW"/>
</dbReference>
<evidence type="ECO:0000256" key="8">
    <source>
        <dbReference type="ARBA" id="ARBA00037387"/>
    </source>
</evidence>
<sequence>MLETKLTEEMVQFTSEAKSWEETIRIASAPLLDKGSIEPRYVEKIISNVKELGPYIILMPNVAMPHARPEDGVNETGISLLVSKESVYFQGEKSARIFLVLASSDATSHLELLKEISEILTDEEKLNELLAAKNYQDIKNLF</sequence>
<dbReference type="InterPro" id="IPR016152">
    <property type="entry name" value="PTrfase/Anion_transptr"/>
</dbReference>
<dbReference type="PROSITE" id="PS51094">
    <property type="entry name" value="PTS_EIIA_TYPE_2"/>
    <property type="match status" value="1"/>
</dbReference>
<evidence type="ECO:0000256" key="1">
    <source>
        <dbReference type="ARBA" id="ARBA00004496"/>
    </source>
</evidence>
<keyword evidence="12" id="KW-0762">Sugar transport</keyword>
<name>A0A2S5G988_9BACL</name>
<keyword evidence="4" id="KW-0597">Phosphoprotein</keyword>
<dbReference type="OrthoDB" id="369398at2"/>
<evidence type="ECO:0000313" key="13">
    <source>
        <dbReference type="Proteomes" id="UP000239047"/>
    </source>
</evidence>
<dbReference type="EMBL" id="PREZ01000005">
    <property type="protein sequence ID" value="PPA69548.1"/>
    <property type="molecule type" value="Genomic_DNA"/>
</dbReference>
<dbReference type="GO" id="GO:0005737">
    <property type="term" value="C:cytoplasm"/>
    <property type="evidence" value="ECO:0007669"/>
    <property type="project" value="UniProtKB-SubCell"/>
</dbReference>
<comment type="function">
    <text evidence="8">The phosphoenolpyruvate-dependent sugar phosphotransferase system (sugar PTS), a major carbohydrate active transport system, catalyzes the phosphorylation of incoming sugar substrates concomitantly with their translocation across the cell membrane. The enzyme II UlaABC PTS system is involved in ascorbate transport.</text>
</comment>
<evidence type="ECO:0000256" key="4">
    <source>
        <dbReference type="ARBA" id="ARBA00022553"/>
    </source>
</evidence>
<gene>
    <name evidence="12" type="ORF">C4B60_13450</name>
</gene>